<keyword evidence="2" id="KW-1185">Reference proteome</keyword>
<dbReference type="Proteomes" id="UP001239111">
    <property type="component" value="Chromosome 3"/>
</dbReference>
<evidence type="ECO:0000313" key="2">
    <source>
        <dbReference type="Proteomes" id="UP001239111"/>
    </source>
</evidence>
<proteinExistence type="predicted"/>
<evidence type="ECO:0000313" key="1">
    <source>
        <dbReference type="EMBL" id="KAJ8668934.1"/>
    </source>
</evidence>
<gene>
    <name evidence="1" type="ORF">QAD02_000193</name>
</gene>
<organism evidence="1 2">
    <name type="scientific">Eretmocerus hayati</name>
    <dbReference type="NCBI Taxonomy" id="131215"/>
    <lineage>
        <taxon>Eukaryota</taxon>
        <taxon>Metazoa</taxon>
        <taxon>Ecdysozoa</taxon>
        <taxon>Arthropoda</taxon>
        <taxon>Hexapoda</taxon>
        <taxon>Insecta</taxon>
        <taxon>Pterygota</taxon>
        <taxon>Neoptera</taxon>
        <taxon>Endopterygota</taxon>
        <taxon>Hymenoptera</taxon>
        <taxon>Apocrita</taxon>
        <taxon>Proctotrupomorpha</taxon>
        <taxon>Chalcidoidea</taxon>
        <taxon>Aphelinidae</taxon>
        <taxon>Aphelininae</taxon>
        <taxon>Eretmocerus</taxon>
    </lineage>
</organism>
<sequence length="380" mass="43989">MASNWMKVLTGTLILQILNKANAVSIYKAQNDMNLKLVNVVFRHGDRAPDPAEMFPSDPHYNDSFYPQGLGGLTNVGKWREYQLGHMLREFYDKFLGDLVFPETVYARSTDYKRTKASLQLVLAGLYPPKGLQRWNNEIDWQPIPTIYETDENDWLMIPEECPEYLRELERVRSLPEVVAKLESFREFLNSLTELTQKNATSPVDMYNLYHILTAEAMMNLTLPEWTRDIFPEGKLLDGINFWYEIFSYTPLMRRLNGGKLLRSIIDSMQQVTDSTIAKDRKIYLYSGHETNVAAVLQVLGLYKPHVPDYGSSVLFELFESRGKYYVRVSYYRGVTATWETQKIQGCAEFCLLEDFIRLLKDVTPLDDELVCVKSKKSST</sequence>
<dbReference type="EMBL" id="CM056743">
    <property type="protein sequence ID" value="KAJ8668934.1"/>
    <property type="molecule type" value="Genomic_DNA"/>
</dbReference>
<accession>A0ACC2NCN5</accession>
<protein>
    <submittedName>
        <fullName evidence="1">Uncharacterized protein</fullName>
    </submittedName>
</protein>
<comment type="caution">
    <text evidence="1">The sequence shown here is derived from an EMBL/GenBank/DDBJ whole genome shotgun (WGS) entry which is preliminary data.</text>
</comment>
<reference evidence="1" key="1">
    <citation type="submission" date="2023-04" db="EMBL/GenBank/DDBJ databases">
        <title>A chromosome-level genome assembly of the parasitoid wasp Eretmocerus hayati.</title>
        <authorList>
            <person name="Zhong Y."/>
            <person name="Liu S."/>
            <person name="Liu Y."/>
        </authorList>
    </citation>
    <scope>NUCLEOTIDE SEQUENCE</scope>
    <source>
        <strain evidence="1">ZJU_SS_LIU_2023</strain>
    </source>
</reference>
<name>A0ACC2NCN5_9HYME</name>